<reference evidence="1 2" key="1">
    <citation type="journal article" date="2019" name="Sci. Rep.">
        <title>Comparative genomics of chytrid fungi reveal insights into the obligate biotrophic and pathogenic lifestyle of Synchytrium endobioticum.</title>
        <authorList>
            <person name="van de Vossenberg B.T.L.H."/>
            <person name="Warris S."/>
            <person name="Nguyen H.D.T."/>
            <person name="van Gent-Pelzer M.P.E."/>
            <person name="Joly D.L."/>
            <person name="van de Geest H.C."/>
            <person name="Bonants P.J.M."/>
            <person name="Smith D.S."/>
            <person name="Levesque C.A."/>
            <person name="van der Lee T.A.J."/>
        </authorList>
    </citation>
    <scope>NUCLEOTIDE SEQUENCE [LARGE SCALE GENOMIC DNA]</scope>
    <source>
        <strain evidence="1 2">CBS 675.73</strain>
    </source>
</reference>
<gene>
    <name evidence="1" type="ORF">CcCBS67573_g03551</name>
</gene>
<dbReference type="OrthoDB" id="2098683at2759"/>
<sequence>MAEQRYLNIKYKALPIAEVNVTGISRLGGIKEAINKALSVGPAYGLTQLYDKDNTLITDLRDVTDEYYKAIRDGGLALTIQTTPPPSRVASSSSVIANTSVPEASSLGVIANKSVPEASISSVTANTSVPEISSSSVVANTSVPISKKQRIGDHQKKLYGVFVRLDDIEDNNSIEFDCSNALNTMENYDNWLDACYPSLDQVDYVVDVFLFDTESEATAFVSEGETAKGEARVKDFLTKYAINQADFVMRGDKRLEYSFRTV</sequence>
<dbReference type="Proteomes" id="UP000320333">
    <property type="component" value="Unassembled WGS sequence"/>
</dbReference>
<proteinExistence type="predicted"/>
<dbReference type="EMBL" id="QEAP01000091">
    <property type="protein sequence ID" value="TPX75176.1"/>
    <property type="molecule type" value="Genomic_DNA"/>
</dbReference>
<protein>
    <submittedName>
        <fullName evidence="1">Uncharacterized protein</fullName>
    </submittedName>
</protein>
<evidence type="ECO:0000313" key="1">
    <source>
        <dbReference type="EMBL" id="TPX75176.1"/>
    </source>
</evidence>
<organism evidence="1 2">
    <name type="scientific">Chytriomyces confervae</name>
    <dbReference type="NCBI Taxonomy" id="246404"/>
    <lineage>
        <taxon>Eukaryota</taxon>
        <taxon>Fungi</taxon>
        <taxon>Fungi incertae sedis</taxon>
        <taxon>Chytridiomycota</taxon>
        <taxon>Chytridiomycota incertae sedis</taxon>
        <taxon>Chytridiomycetes</taxon>
        <taxon>Chytridiales</taxon>
        <taxon>Chytriomycetaceae</taxon>
        <taxon>Chytriomyces</taxon>
    </lineage>
</organism>
<name>A0A507FIN3_9FUNG</name>
<dbReference type="AlphaFoldDB" id="A0A507FIN3"/>
<keyword evidence="2" id="KW-1185">Reference proteome</keyword>
<comment type="caution">
    <text evidence="1">The sequence shown here is derived from an EMBL/GenBank/DDBJ whole genome shotgun (WGS) entry which is preliminary data.</text>
</comment>
<accession>A0A507FIN3</accession>
<evidence type="ECO:0000313" key="2">
    <source>
        <dbReference type="Proteomes" id="UP000320333"/>
    </source>
</evidence>